<organism evidence="2 3">
    <name type="scientific">Zalophus californianus</name>
    <name type="common">California sealion</name>
    <dbReference type="NCBI Taxonomy" id="9704"/>
    <lineage>
        <taxon>Eukaryota</taxon>
        <taxon>Metazoa</taxon>
        <taxon>Chordata</taxon>
        <taxon>Craniata</taxon>
        <taxon>Vertebrata</taxon>
        <taxon>Euteleostomi</taxon>
        <taxon>Mammalia</taxon>
        <taxon>Eutheria</taxon>
        <taxon>Laurasiatheria</taxon>
        <taxon>Carnivora</taxon>
        <taxon>Caniformia</taxon>
        <taxon>Pinnipedia</taxon>
        <taxon>Otariidae</taxon>
        <taxon>Zalophus</taxon>
    </lineage>
</organism>
<keyword evidence="2" id="KW-1185">Reference proteome</keyword>
<protein>
    <submittedName>
        <fullName evidence="3">Uncharacterized protein LOC113932563</fullName>
    </submittedName>
</protein>
<reference evidence="3" key="1">
    <citation type="submission" date="2025-08" db="UniProtKB">
        <authorList>
            <consortium name="RefSeq"/>
        </authorList>
    </citation>
    <scope>IDENTIFICATION</scope>
    <source>
        <tissue evidence="3">Blood</tissue>
    </source>
</reference>
<proteinExistence type="predicted"/>
<evidence type="ECO:0000313" key="2">
    <source>
        <dbReference type="Proteomes" id="UP000515165"/>
    </source>
</evidence>
<dbReference type="AlphaFoldDB" id="A0A6J2EHC7"/>
<dbReference type="Proteomes" id="UP000515165">
    <property type="component" value="Chromosome 10"/>
</dbReference>
<feature type="region of interest" description="Disordered" evidence="1">
    <location>
        <begin position="1"/>
        <end position="24"/>
    </location>
</feature>
<dbReference type="KEGG" id="zca:113932563"/>
<evidence type="ECO:0000256" key="1">
    <source>
        <dbReference type="SAM" id="MobiDB-lite"/>
    </source>
</evidence>
<feature type="compositionally biased region" description="Basic and acidic residues" evidence="1">
    <location>
        <begin position="1"/>
        <end position="17"/>
    </location>
</feature>
<dbReference type="RefSeq" id="XP_027467686.1">
    <property type="nucleotide sequence ID" value="XM_027611885.1"/>
</dbReference>
<accession>A0A6J2EHC7</accession>
<sequence length="268" mass="30948">MSPHASERRGTPGRDSIRGSPGPHVVHVLLGQADLGRAGDDLKGLDVLGATFTVSGPRESPARLRLPQWPGSRIWEREWAGSPARHWRGCETPEARSWRGRETSKARIRQWEWDGSRSPARLWRGRKTKEARIQEWEWAGRWRLPGSRSPTRSCNSKWLQTRLWRGYEASEARIQERQQVGSPARPSDPERIWSRLWGGHEAPEARPCGSRGLRTRHWPWHRARRKPWNFLSEESCRGVFYYVNEFTGMGWEPEPSQARGPSQPWEGA</sequence>
<dbReference type="GeneID" id="113932563"/>
<evidence type="ECO:0000313" key="3">
    <source>
        <dbReference type="RefSeq" id="XP_027467686.1"/>
    </source>
</evidence>
<gene>
    <name evidence="3" type="primary">LOC113932563</name>
</gene>
<name>A0A6J2EHC7_ZALCA</name>